<protein>
    <recommendedName>
        <fullName evidence="3">F-box domain-containing protein</fullName>
    </recommendedName>
</protein>
<proteinExistence type="predicted"/>
<dbReference type="EMBL" id="MU001785">
    <property type="protein sequence ID" value="KAF2798375.1"/>
    <property type="molecule type" value="Genomic_DNA"/>
</dbReference>
<sequence length="204" mass="23515">MVTTDHLSLFPEELIDAICAKFNRMDMVNFRLTSRAFEHKSARQINYPPSRFASTNYKPLLWLGRFIPVFSALQSLCITGGEHLEERKIFTLLARSAYFPDLRSLFNHSTKLEEFYTQDISISTPQFSGDFLDLLRALTRLPVLLSIDFIQGSVRPKLHYLDRDGNLLGDIFWRVCIKEATPAAFHVSLEGEIAATQHDLRRNY</sequence>
<reference evidence="1" key="1">
    <citation type="journal article" date="2020" name="Stud. Mycol.">
        <title>101 Dothideomycetes genomes: a test case for predicting lifestyles and emergence of pathogens.</title>
        <authorList>
            <person name="Haridas S."/>
            <person name="Albert R."/>
            <person name="Binder M."/>
            <person name="Bloem J."/>
            <person name="Labutti K."/>
            <person name="Salamov A."/>
            <person name="Andreopoulos B."/>
            <person name="Baker S."/>
            <person name="Barry K."/>
            <person name="Bills G."/>
            <person name="Bluhm B."/>
            <person name="Cannon C."/>
            <person name="Castanera R."/>
            <person name="Culley D."/>
            <person name="Daum C."/>
            <person name="Ezra D."/>
            <person name="Gonzalez J."/>
            <person name="Henrissat B."/>
            <person name="Kuo A."/>
            <person name="Liang C."/>
            <person name="Lipzen A."/>
            <person name="Lutzoni F."/>
            <person name="Magnuson J."/>
            <person name="Mondo S."/>
            <person name="Nolan M."/>
            <person name="Ohm R."/>
            <person name="Pangilinan J."/>
            <person name="Park H.-J."/>
            <person name="Ramirez L."/>
            <person name="Alfaro M."/>
            <person name="Sun H."/>
            <person name="Tritt A."/>
            <person name="Yoshinaga Y."/>
            <person name="Zwiers L.-H."/>
            <person name="Turgeon B."/>
            <person name="Goodwin S."/>
            <person name="Spatafora J."/>
            <person name="Crous P."/>
            <person name="Grigoriev I."/>
        </authorList>
    </citation>
    <scope>NUCLEOTIDE SEQUENCE</scope>
    <source>
        <strain evidence="1">CBS 109.77</strain>
    </source>
</reference>
<evidence type="ECO:0008006" key="3">
    <source>
        <dbReference type="Google" id="ProtNLM"/>
    </source>
</evidence>
<organism evidence="1 2">
    <name type="scientific">Melanomma pulvis-pyrius CBS 109.77</name>
    <dbReference type="NCBI Taxonomy" id="1314802"/>
    <lineage>
        <taxon>Eukaryota</taxon>
        <taxon>Fungi</taxon>
        <taxon>Dikarya</taxon>
        <taxon>Ascomycota</taxon>
        <taxon>Pezizomycotina</taxon>
        <taxon>Dothideomycetes</taxon>
        <taxon>Pleosporomycetidae</taxon>
        <taxon>Pleosporales</taxon>
        <taxon>Melanommataceae</taxon>
        <taxon>Melanomma</taxon>
    </lineage>
</organism>
<name>A0A6A6XQZ1_9PLEO</name>
<evidence type="ECO:0000313" key="1">
    <source>
        <dbReference type="EMBL" id="KAF2798375.1"/>
    </source>
</evidence>
<dbReference type="AlphaFoldDB" id="A0A6A6XQZ1"/>
<dbReference type="Proteomes" id="UP000799757">
    <property type="component" value="Unassembled WGS sequence"/>
</dbReference>
<keyword evidence="2" id="KW-1185">Reference proteome</keyword>
<evidence type="ECO:0000313" key="2">
    <source>
        <dbReference type="Proteomes" id="UP000799757"/>
    </source>
</evidence>
<accession>A0A6A6XQZ1</accession>
<gene>
    <name evidence="1" type="ORF">K505DRAFT_108902</name>
</gene>